<dbReference type="Pfam" id="PF00200">
    <property type="entry name" value="Disintegrin"/>
    <property type="match status" value="1"/>
</dbReference>
<dbReference type="GO" id="GO:0006509">
    <property type="term" value="P:membrane protein ectodomain proteolysis"/>
    <property type="evidence" value="ECO:0007669"/>
    <property type="project" value="TreeGrafter"/>
</dbReference>
<dbReference type="GO" id="GO:0005886">
    <property type="term" value="C:plasma membrane"/>
    <property type="evidence" value="ECO:0007669"/>
    <property type="project" value="TreeGrafter"/>
</dbReference>
<feature type="domain" description="Peptidase M12B" evidence="6">
    <location>
        <begin position="230"/>
        <end position="457"/>
    </location>
</feature>
<dbReference type="PROSITE" id="PS50214">
    <property type="entry name" value="DISINTEGRIN_2"/>
    <property type="match status" value="1"/>
</dbReference>
<keyword evidence="7" id="KW-0378">Hydrolase</keyword>
<dbReference type="Gene3D" id="3.40.390.10">
    <property type="entry name" value="Collagenase (Catalytic Domain)"/>
    <property type="match status" value="1"/>
</dbReference>
<feature type="binding site" evidence="1">
    <location>
        <position position="399"/>
    </location>
    <ligand>
        <name>Zn(2+)</name>
        <dbReference type="ChEBI" id="CHEBI:29105"/>
        <note>catalytic</note>
    </ligand>
</feature>
<dbReference type="SMART" id="SM00050">
    <property type="entry name" value="DISIN"/>
    <property type="match status" value="1"/>
</dbReference>
<feature type="binding site" evidence="1">
    <location>
        <position position="409"/>
    </location>
    <ligand>
        <name>Zn(2+)</name>
        <dbReference type="ChEBI" id="CHEBI:29105"/>
        <note>catalytic</note>
    </ligand>
</feature>
<keyword evidence="3" id="KW-1133">Transmembrane helix</keyword>
<keyword evidence="4" id="KW-0732">Signal</keyword>
<feature type="coiled-coil region" evidence="2">
    <location>
        <begin position="727"/>
        <end position="761"/>
    </location>
</feature>
<keyword evidence="1" id="KW-0862">Zinc</keyword>
<dbReference type="InterPro" id="IPR001590">
    <property type="entry name" value="Peptidase_M12B"/>
</dbReference>
<accession>A0A6J8B4V7</accession>
<feature type="domain" description="Disintegrin" evidence="5">
    <location>
        <begin position="467"/>
        <end position="569"/>
    </location>
</feature>
<dbReference type="InterPro" id="IPR024079">
    <property type="entry name" value="MetalloPept_cat_dom_sf"/>
</dbReference>
<evidence type="ECO:0000256" key="1">
    <source>
        <dbReference type="PROSITE-ProRule" id="PRU00276"/>
    </source>
</evidence>
<evidence type="ECO:0000256" key="2">
    <source>
        <dbReference type="SAM" id="Coils"/>
    </source>
</evidence>
<comment type="caution">
    <text evidence="1">Lacks conserved residue(s) required for the propagation of feature annotation.</text>
</comment>
<dbReference type="AlphaFoldDB" id="A0A6J8B4V7"/>
<proteinExistence type="predicted"/>
<dbReference type="OrthoDB" id="2149267at2759"/>
<dbReference type="PROSITE" id="PS50215">
    <property type="entry name" value="ADAM_MEPRO"/>
    <property type="match status" value="1"/>
</dbReference>
<keyword evidence="3" id="KW-0472">Membrane</keyword>
<feature type="binding site" evidence="1">
    <location>
        <position position="403"/>
    </location>
    <ligand>
        <name>Zn(2+)</name>
        <dbReference type="ChEBI" id="CHEBI:29105"/>
        <note>catalytic</note>
    </ligand>
</feature>
<sequence length="824" mass="92503">MVLLRTSDVCTVAAIILSFLAQCVAVQKQFKSSTKPFGKFITGRNVKVYEFVRITNKSQNKSCEKTLIFSFIQIDFVFCLRHDSAVFAVDVVISIKDEISEHKEGLKSQNRKQIYKGIVNNDKDSFVYGKIDDTNKFDGYFILNKTYYFIEPVSNYNSTDVSELCIVYLINERSSVLHFDTSDENLTSKKNYSKWQMHNRKSNLKFSTPIRLDYNKFKTKTRSKRSVIAKSCTVHLVADHTFYEHVGKKSIGTTVSELVYRLGDADVTFRGTDFNGDGYGDNIGFLISQITIFTSKYSTGYKLGKESLDVYDYLDTFSQYNFDDFCLAVAFTHRDFESGILGLAWVASSSVYGAAGGICQKRIRYSEDNTFYSLNTAVVTTLNYGERILSYECALVLTHEFGHNFGSSHDPIGHPICSPDDENGNYLMYAYASEGSKPNHNKFSTCSINSMHPVIINKGWCFSSYIGPHCGNFVVEDGEECDCGDTDTCAFIDPCCSPQGSVSGSDPPCTLRRALGYECSSKNSPCCTKECKFISSTLLHVCSTSSECTIDAICNGTAANCPTNENKVDDTLCDNGRRLCQSGVCFKSICSKYDLEHCECSEITENECLICCRHSNSTQCFPASNFAIYDENMNILQIKPGERCNSVAGYCDDDGRCVSKSDTSAMERIFSEETGEEIKKWFGKYWYYVLTGIALLAFLAVVFVATKNKTENVQLDAFRLGRLEHFVDSAEVEIRHQEDNLKEKEDNFEKLMQSIQRGEESIDYVHAVGRLTTFFPTAPIHIVTEIARKSSSESVAVRLLIMKGYPVRKVVVNELTTTNCLVTS</sequence>
<evidence type="ECO:0000259" key="6">
    <source>
        <dbReference type="PROSITE" id="PS50215"/>
    </source>
</evidence>
<dbReference type="Gene3D" id="4.10.70.10">
    <property type="entry name" value="Disintegrin domain"/>
    <property type="match status" value="1"/>
</dbReference>
<dbReference type="InterPro" id="IPR036436">
    <property type="entry name" value="Disintegrin_dom_sf"/>
</dbReference>
<dbReference type="EMBL" id="CACVKT020002583">
    <property type="protein sequence ID" value="CAC5378616.1"/>
    <property type="molecule type" value="Genomic_DNA"/>
</dbReference>
<dbReference type="SUPFAM" id="SSF57552">
    <property type="entry name" value="Blood coagulation inhibitor (disintegrin)"/>
    <property type="match status" value="1"/>
</dbReference>
<protein>
    <submittedName>
        <fullName evidence="7">ADAM10</fullName>
        <ecNumber evidence="7">3.4.24.81</ecNumber>
    </submittedName>
</protein>
<name>A0A6J8B4V7_MYTCO</name>
<dbReference type="SUPFAM" id="SSF55486">
    <property type="entry name" value="Metalloproteases ('zincins'), catalytic domain"/>
    <property type="match status" value="1"/>
</dbReference>
<keyword evidence="2" id="KW-0175">Coiled coil</keyword>
<dbReference type="InterPro" id="IPR001762">
    <property type="entry name" value="Disintegrin_dom"/>
</dbReference>
<feature type="signal peptide" evidence="4">
    <location>
        <begin position="1"/>
        <end position="25"/>
    </location>
</feature>
<dbReference type="PANTHER" id="PTHR45702:SF2">
    <property type="entry name" value="KUZBANIAN, ISOFORM A"/>
    <property type="match status" value="1"/>
</dbReference>
<evidence type="ECO:0000256" key="4">
    <source>
        <dbReference type="SAM" id="SignalP"/>
    </source>
</evidence>
<keyword evidence="1" id="KW-0479">Metal-binding</keyword>
<dbReference type="Proteomes" id="UP000507470">
    <property type="component" value="Unassembled WGS sequence"/>
</dbReference>
<dbReference type="InterPro" id="IPR051489">
    <property type="entry name" value="ADAM_Metalloproteinase"/>
</dbReference>
<dbReference type="EC" id="3.4.24.81" evidence="7"/>
<dbReference type="GO" id="GO:0046872">
    <property type="term" value="F:metal ion binding"/>
    <property type="evidence" value="ECO:0007669"/>
    <property type="project" value="UniProtKB-KW"/>
</dbReference>
<feature type="transmembrane region" description="Helical" evidence="3">
    <location>
        <begin position="685"/>
        <end position="705"/>
    </location>
</feature>
<dbReference type="Pfam" id="PF13688">
    <property type="entry name" value="Reprolysin_5"/>
    <property type="match status" value="1"/>
</dbReference>
<organism evidence="7 8">
    <name type="scientific">Mytilus coruscus</name>
    <name type="common">Sea mussel</name>
    <dbReference type="NCBI Taxonomy" id="42192"/>
    <lineage>
        <taxon>Eukaryota</taxon>
        <taxon>Metazoa</taxon>
        <taxon>Spiralia</taxon>
        <taxon>Lophotrochozoa</taxon>
        <taxon>Mollusca</taxon>
        <taxon>Bivalvia</taxon>
        <taxon>Autobranchia</taxon>
        <taxon>Pteriomorphia</taxon>
        <taxon>Mytilida</taxon>
        <taxon>Mytiloidea</taxon>
        <taxon>Mytilidae</taxon>
        <taxon>Mytilinae</taxon>
        <taxon>Mytilus</taxon>
    </lineage>
</organism>
<dbReference type="GO" id="GO:0007219">
    <property type="term" value="P:Notch signaling pathway"/>
    <property type="evidence" value="ECO:0007669"/>
    <property type="project" value="TreeGrafter"/>
</dbReference>
<feature type="chain" id="PRO_5026949496" evidence="4">
    <location>
        <begin position="26"/>
        <end position="824"/>
    </location>
</feature>
<keyword evidence="3" id="KW-0812">Transmembrane</keyword>
<evidence type="ECO:0000313" key="7">
    <source>
        <dbReference type="EMBL" id="CAC5378616.1"/>
    </source>
</evidence>
<dbReference type="GO" id="GO:0004222">
    <property type="term" value="F:metalloendopeptidase activity"/>
    <property type="evidence" value="ECO:0007669"/>
    <property type="project" value="InterPro"/>
</dbReference>
<evidence type="ECO:0000313" key="8">
    <source>
        <dbReference type="Proteomes" id="UP000507470"/>
    </source>
</evidence>
<evidence type="ECO:0000256" key="3">
    <source>
        <dbReference type="SAM" id="Phobius"/>
    </source>
</evidence>
<gene>
    <name evidence="7" type="ORF">MCOR_14796</name>
</gene>
<feature type="active site" evidence="1">
    <location>
        <position position="400"/>
    </location>
</feature>
<dbReference type="PANTHER" id="PTHR45702">
    <property type="entry name" value="ADAM10/ADAM17 METALLOPEPTIDASE FAMILY MEMBER"/>
    <property type="match status" value="1"/>
</dbReference>
<evidence type="ECO:0000259" key="5">
    <source>
        <dbReference type="PROSITE" id="PS50214"/>
    </source>
</evidence>
<keyword evidence="8" id="KW-1185">Reference proteome</keyword>
<reference evidence="7 8" key="1">
    <citation type="submission" date="2020-06" db="EMBL/GenBank/DDBJ databases">
        <authorList>
            <person name="Li R."/>
            <person name="Bekaert M."/>
        </authorList>
    </citation>
    <scope>NUCLEOTIDE SEQUENCE [LARGE SCALE GENOMIC DNA]</scope>
    <source>
        <strain evidence="8">wild</strain>
    </source>
</reference>